<keyword evidence="3" id="KW-1185">Reference proteome</keyword>
<name>A0AAN9J767_CLITE</name>
<evidence type="ECO:0000259" key="1">
    <source>
        <dbReference type="Pfam" id="PF01486"/>
    </source>
</evidence>
<dbReference type="AlphaFoldDB" id="A0AAN9J767"/>
<dbReference type="GO" id="GO:0005634">
    <property type="term" value="C:nucleus"/>
    <property type="evidence" value="ECO:0007669"/>
    <property type="project" value="InterPro"/>
</dbReference>
<accession>A0AAN9J767</accession>
<dbReference type="Pfam" id="PF01486">
    <property type="entry name" value="K-box"/>
    <property type="match status" value="1"/>
</dbReference>
<dbReference type="GO" id="GO:0003700">
    <property type="term" value="F:DNA-binding transcription factor activity"/>
    <property type="evidence" value="ECO:0007669"/>
    <property type="project" value="InterPro"/>
</dbReference>
<dbReference type="EMBL" id="JAYKXN010000004">
    <property type="protein sequence ID" value="KAK7292558.1"/>
    <property type="molecule type" value="Genomic_DNA"/>
</dbReference>
<organism evidence="2 3">
    <name type="scientific">Clitoria ternatea</name>
    <name type="common">Butterfly pea</name>
    <dbReference type="NCBI Taxonomy" id="43366"/>
    <lineage>
        <taxon>Eukaryota</taxon>
        <taxon>Viridiplantae</taxon>
        <taxon>Streptophyta</taxon>
        <taxon>Embryophyta</taxon>
        <taxon>Tracheophyta</taxon>
        <taxon>Spermatophyta</taxon>
        <taxon>Magnoliopsida</taxon>
        <taxon>eudicotyledons</taxon>
        <taxon>Gunneridae</taxon>
        <taxon>Pentapetalae</taxon>
        <taxon>rosids</taxon>
        <taxon>fabids</taxon>
        <taxon>Fabales</taxon>
        <taxon>Fabaceae</taxon>
        <taxon>Papilionoideae</taxon>
        <taxon>50 kb inversion clade</taxon>
        <taxon>NPAAA clade</taxon>
        <taxon>indigoferoid/millettioid clade</taxon>
        <taxon>Phaseoleae</taxon>
        <taxon>Clitoria</taxon>
    </lineage>
</organism>
<dbReference type="Proteomes" id="UP001359559">
    <property type="component" value="Unassembled WGS sequence"/>
</dbReference>
<feature type="domain" description="K-box" evidence="1">
    <location>
        <begin position="42"/>
        <end position="75"/>
    </location>
</feature>
<evidence type="ECO:0000313" key="2">
    <source>
        <dbReference type="EMBL" id="KAK7292558.1"/>
    </source>
</evidence>
<dbReference type="InterPro" id="IPR002487">
    <property type="entry name" value="TF_Kbox"/>
</dbReference>
<evidence type="ECO:0000313" key="3">
    <source>
        <dbReference type="Proteomes" id="UP001359559"/>
    </source>
</evidence>
<sequence>MQDTIARYRRHTNTDTPATVSSVEQNVLVAGFGVTPPLLIWKLLGEGLGACSIDDVQRIEQQLEKSLNNVRARKVKND</sequence>
<protein>
    <recommendedName>
        <fullName evidence="1">K-box domain-containing protein</fullName>
    </recommendedName>
</protein>
<gene>
    <name evidence="2" type="ORF">RJT34_15409</name>
</gene>
<reference evidence="2 3" key="1">
    <citation type="submission" date="2024-01" db="EMBL/GenBank/DDBJ databases">
        <title>The genomes of 5 underutilized Papilionoideae crops provide insights into root nodulation and disease resistance.</title>
        <authorList>
            <person name="Yuan L."/>
        </authorList>
    </citation>
    <scope>NUCLEOTIDE SEQUENCE [LARGE SCALE GENOMIC DNA]</scope>
    <source>
        <strain evidence="2">LY-2023</strain>
        <tissue evidence="2">Leaf</tissue>
    </source>
</reference>
<proteinExistence type="predicted"/>
<comment type="caution">
    <text evidence="2">The sequence shown here is derived from an EMBL/GenBank/DDBJ whole genome shotgun (WGS) entry which is preliminary data.</text>
</comment>